<dbReference type="EMBL" id="LQRC01000172">
    <property type="protein sequence ID" value="KXT71601.1"/>
    <property type="molecule type" value="Genomic_DNA"/>
</dbReference>
<keyword evidence="3" id="KW-0547">Nucleotide-binding</keyword>
<evidence type="ECO:0000256" key="1">
    <source>
        <dbReference type="ARBA" id="ARBA00005417"/>
    </source>
</evidence>
<dbReference type="GO" id="GO:0043190">
    <property type="term" value="C:ATP-binding cassette (ABC) transporter complex"/>
    <property type="evidence" value="ECO:0007669"/>
    <property type="project" value="TreeGrafter"/>
</dbReference>
<dbReference type="InterPro" id="IPR050095">
    <property type="entry name" value="ECF_ABC_transporter_ATP-bd"/>
</dbReference>
<evidence type="ECO:0000256" key="3">
    <source>
        <dbReference type="ARBA" id="ARBA00022741"/>
    </source>
</evidence>
<evidence type="ECO:0000256" key="4">
    <source>
        <dbReference type="ARBA" id="ARBA00022840"/>
    </source>
</evidence>
<reference evidence="5 6" key="1">
    <citation type="submission" date="2016-01" db="EMBL/GenBank/DDBJ databases">
        <title>Highly variable Streptococcus oralis are common among viridans streptococci isolated from primates.</title>
        <authorList>
            <person name="Denapaite D."/>
            <person name="Rieger M."/>
            <person name="Koendgen S."/>
            <person name="Brueckner R."/>
            <person name="Ochigava I."/>
            <person name="Kappeler P."/>
            <person name="Maetz-Rensing K."/>
            <person name="Leendertz F."/>
            <person name="Hakenbeck R."/>
        </authorList>
    </citation>
    <scope>NUCLEOTIDE SEQUENCE [LARGE SCALE GENOMIC DNA]</scope>
    <source>
        <strain evidence="5 6">DD07</strain>
    </source>
</reference>
<dbReference type="AlphaFoldDB" id="A0A139N787"/>
<evidence type="ECO:0000313" key="6">
    <source>
        <dbReference type="Proteomes" id="UP000070096"/>
    </source>
</evidence>
<proteinExistence type="inferred from homology"/>
<dbReference type="Proteomes" id="UP000070096">
    <property type="component" value="Unassembled WGS sequence"/>
</dbReference>
<dbReference type="InterPro" id="IPR027417">
    <property type="entry name" value="P-loop_NTPase"/>
</dbReference>
<gene>
    <name evidence="5" type="ORF">SGODD07_01172</name>
</gene>
<protein>
    <submittedName>
        <fullName evidence="5">Duplicated ATPase component of energizing module of putative ECF transporter</fullName>
    </submittedName>
</protein>
<dbReference type="PATRIC" id="fig|1302.21.peg.1309"/>
<evidence type="ECO:0000313" key="5">
    <source>
        <dbReference type="EMBL" id="KXT71601.1"/>
    </source>
</evidence>
<name>A0A139N787_STRGN</name>
<keyword evidence="2" id="KW-0813">Transport</keyword>
<dbReference type="PANTHER" id="PTHR43553">
    <property type="entry name" value="HEAVY METAL TRANSPORTER"/>
    <property type="match status" value="1"/>
</dbReference>
<sequence>MQRLVIASQVLTKKSVFIFDEPSSGLDYQQMLKVAELLKTLKEQGKIILLISHDEELLEKTADYFLTLN</sequence>
<dbReference type="GO" id="GO:0042626">
    <property type="term" value="F:ATPase-coupled transmembrane transporter activity"/>
    <property type="evidence" value="ECO:0007669"/>
    <property type="project" value="TreeGrafter"/>
</dbReference>
<accession>A0A139N787</accession>
<dbReference type="SUPFAM" id="SSF52540">
    <property type="entry name" value="P-loop containing nucleoside triphosphate hydrolases"/>
    <property type="match status" value="1"/>
</dbReference>
<evidence type="ECO:0000256" key="2">
    <source>
        <dbReference type="ARBA" id="ARBA00022448"/>
    </source>
</evidence>
<keyword evidence="4" id="KW-0067">ATP-binding</keyword>
<organism evidence="5 6">
    <name type="scientific">Streptococcus gordonii</name>
    <dbReference type="NCBI Taxonomy" id="1302"/>
    <lineage>
        <taxon>Bacteria</taxon>
        <taxon>Bacillati</taxon>
        <taxon>Bacillota</taxon>
        <taxon>Bacilli</taxon>
        <taxon>Lactobacillales</taxon>
        <taxon>Streptococcaceae</taxon>
        <taxon>Streptococcus</taxon>
    </lineage>
</organism>
<dbReference type="GO" id="GO:0005524">
    <property type="term" value="F:ATP binding"/>
    <property type="evidence" value="ECO:0007669"/>
    <property type="project" value="UniProtKB-KW"/>
</dbReference>
<comment type="similarity">
    <text evidence="1">Belongs to the ABC transporter superfamily.</text>
</comment>
<comment type="caution">
    <text evidence="5">The sequence shown here is derived from an EMBL/GenBank/DDBJ whole genome shotgun (WGS) entry which is preliminary data.</text>
</comment>
<dbReference type="PANTHER" id="PTHR43553:SF24">
    <property type="entry name" value="ENERGY-COUPLING FACTOR TRANSPORTER ATP-BINDING PROTEIN ECFA1"/>
    <property type="match status" value="1"/>
</dbReference>
<dbReference type="Gene3D" id="3.40.50.300">
    <property type="entry name" value="P-loop containing nucleotide triphosphate hydrolases"/>
    <property type="match status" value="1"/>
</dbReference>